<dbReference type="PROSITE" id="PS50253">
    <property type="entry name" value="COX3"/>
    <property type="match status" value="1"/>
</dbReference>
<dbReference type="GO" id="GO:0019646">
    <property type="term" value="P:aerobic electron transport chain"/>
    <property type="evidence" value="ECO:0007669"/>
    <property type="project" value="InterPro"/>
</dbReference>
<dbReference type="EMBL" id="RFLX01000010">
    <property type="protein sequence ID" value="RMI20749.1"/>
    <property type="molecule type" value="Genomic_DNA"/>
</dbReference>
<dbReference type="InterPro" id="IPR013833">
    <property type="entry name" value="Cyt_c_oxidase_su3_a-hlx"/>
</dbReference>
<evidence type="ECO:0000256" key="8">
    <source>
        <dbReference type="SAM" id="Phobius"/>
    </source>
</evidence>
<feature type="transmembrane region" description="Helical" evidence="8">
    <location>
        <begin position="96"/>
        <end position="116"/>
    </location>
</feature>
<name>A0A3A9JJX0_9PROT</name>
<gene>
    <name evidence="10" type="ORF">D6Z83_03705</name>
    <name evidence="11" type="ORF">EBE87_14950</name>
</gene>
<evidence type="ECO:0000313" key="13">
    <source>
        <dbReference type="Proteomes" id="UP000278036"/>
    </source>
</evidence>
<evidence type="ECO:0000256" key="2">
    <source>
        <dbReference type="ARBA" id="ARBA00010581"/>
    </source>
</evidence>
<dbReference type="PANTHER" id="PTHR11403">
    <property type="entry name" value="CYTOCHROME C OXIDASE SUBUNIT III"/>
    <property type="match status" value="1"/>
</dbReference>
<keyword evidence="12" id="KW-1185">Reference proteome</keyword>
<dbReference type="GO" id="GO:0004129">
    <property type="term" value="F:cytochrome-c oxidase activity"/>
    <property type="evidence" value="ECO:0007669"/>
    <property type="project" value="InterPro"/>
</dbReference>
<organism evidence="10 13">
    <name type="scientific">Teichococcus wenyumeiae</name>
    <dbReference type="NCBI Taxonomy" id="2478470"/>
    <lineage>
        <taxon>Bacteria</taxon>
        <taxon>Pseudomonadati</taxon>
        <taxon>Pseudomonadota</taxon>
        <taxon>Alphaproteobacteria</taxon>
        <taxon>Acetobacterales</taxon>
        <taxon>Roseomonadaceae</taxon>
        <taxon>Roseomonas</taxon>
    </lineage>
</organism>
<feature type="transmembrane region" description="Helical" evidence="8">
    <location>
        <begin position="136"/>
        <end position="157"/>
    </location>
</feature>
<evidence type="ECO:0000313" key="12">
    <source>
        <dbReference type="Proteomes" id="UP000274097"/>
    </source>
</evidence>
<feature type="domain" description="Heme-copper oxidase subunit III family profile" evidence="9">
    <location>
        <begin position="1"/>
        <end position="199"/>
    </location>
</feature>
<dbReference type="EMBL" id="RAQU01000014">
    <property type="protein sequence ID" value="RKK05521.1"/>
    <property type="molecule type" value="Genomic_DNA"/>
</dbReference>
<evidence type="ECO:0000313" key="11">
    <source>
        <dbReference type="EMBL" id="RMI20749.1"/>
    </source>
</evidence>
<dbReference type="Gene3D" id="1.20.120.80">
    <property type="entry name" value="Cytochrome c oxidase, subunit III, four-helix bundle"/>
    <property type="match status" value="1"/>
</dbReference>
<dbReference type="InParanoid" id="A0A3A9JJX0"/>
<feature type="transmembrane region" description="Helical" evidence="8">
    <location>
        <begin position="178"/>
        <end position="197"/>
    </location>
</feature>
<dbReference type="Proteomes" id="UP000274097">
    <property type="component" value="Unassembled WGS sequence"/>
</dbReference>
<comment type="caution">
    <text evidence="10">The sequence shown here is derived from an EMBL/GenBank/DDBJ whole genome shotgun (WGS) entry which is preliminary data.</text>
</comment>
<evidence type="ECO:0000256" key="6">
    <source>
        <dbReference type="ARBA" id="ARBA00023136"/>
    </source>
</evidence>
<dbReference type="InterPro" id="IPR024791">
    <property type="entry name" value="Cyt_c/ubiquinol_Oxase_su3"/>
</dbReference>
<dbReference type="RefSeq" id="WP_120636987.1">
    <property type="nucleotide sequence ID" value="NZ_RAQU01000014.1"/>
</dbReference>
<evidence type="ECO:0000259" key="9">
    <source>
        <dbReference type="PROSITE" id="PS50253"/>
    </source>
</evidence>
<evidence type="ECO:0000256" key="7">
    <source>
        <dbReference type="RuleBase" id="RU003376"/>
    </source>
</evidence>
<evidence type="ECO:0000256" key="4">
    <source>
        <dbReference type="ARBA" id="ARBA00022692"/>
    </source>
</evidence>
<dbReference type="Proteomes" id="UP000278036">
    <property type="component" value="Unassembled WGS sequence"/>
</dbReference>
<comment type="similarity">
    <text evidence="2 7">Belongs to the cytochrome c oxidase subunit 3 family.</text>
</comment>
<keyword evidence="5 8" id="KW-1133">Transmembrane helix</keyword>
<protein>
    <submittedName>
        <fullName evidence="10">Cytochrome C oxidase subunit III</fullName>
    </submittedName>
</protein>
<keyword evidence="3" id="KW-1003">Cell membrane</keyword>
<dbReference type="InterPro" id="IPR000298">
    <property type="entry name" value="Cyt_c_oxidase-like_su3"/>
</dbReference>
<comment type="subcellular location">
    <subcellularLocation>
        <location evidence="1 7">Cell membrane</location>
        <topology evidence="1 7">Multi-pass membrane protein</topology>
    </subcellularLocation>
</comment>
<reference evidence="10 13" key="1">
    <citation type="submission" date="2018-09" db="EMBL/GenBank/DDBJ databases">
        <title>Roseomonas sp. nov., isolated from feces of Tibetan antelopes in the Qinghai-Tibet plateau, China.</title>
        <authorList>
            <person name="Tian Z."/>
        </authorList>
    </citation>
    <scope>NUCLEOTIDE SEQUENCE [LARGE SCALE GENOMIC DNA]</scope>
    <source>
        <strain evidence="11 12">Z23</strain>
        <strain evidence="10 13">Z24</strain>
    </source>
</reference>
<accession>A0A3A9JJX0</accession>
<feature type="transmembrane region" description="Helical" evidence="8">
    <location>
        <begin position="24"/>
        <end position="48"/>
    </location>
</feature>
<evidence type="ECO:0000256" key="1">
    <source>
        <dbReference type="ARBA" id="ARBA00004651"/>
    </source>
</evidence>
<keyword evidence="4 7" id="KW-0812">Transmembrane</keyword>
<dbReference type="AlphaFoldDB" id="A0A3A9JJX0"/>
<evidence type="ECO:0000256" key="5">
    <source>
        <dbReference type="ARBA" id="ARBA00022989"/>
    </source>
</evidence>
<evidence type="ECO:0000313" key="10">
    <source>
        <dbReference type="EMBL" id="RKK05521.1"/>
    </source>
</evidence>
<dbReference type="SUPFAM" id="SSF81452">
    <property type="entry name" value="Cytochrome c oxidase subunit III-like"/>
    <property type="match status" value="1"/>
</dbReference>
<sequence length="200" mass="22276">MRQHIVADLGDLPLHGQKSASMTWWGTLAFMLIEGTGFALMIGVYLYFASLAPEWPINAPPPDLGPGTGVTLLLLASLVPNWLLGRWAAAEDLRRVRIGLLLMAAFGIALMVLRIWEFAALNVSWDANAYGSTVWVLLGLHTTHIVTDLGETFVLCAMMFSRHANNPRRFGDVQDGVLYWYFVVLTWLPIYACLYGIPRL</sequence>
<keyword evidence="6 8" id="KW-0472">Membrane</keyword>
<proteinExistence type="inferred from homology"/>
<dbReference type="InterPro" id="IPR035973">
    <property type="entry name" value="Cyt_c_oxidase_su3-like_sf"/>
</dbReference>
<dbReference type="OrthoDB" id="7470475at2"/>
<evidence type="ECO:0000256" key="3">
    <source>
        <dbReference type="ARBA" id="ARBA00022475"/>
    </source>
</evidence>
<dbReference type="Pfam" id="PF00510">
    <property type="entry name" value="COX3"/>
    <property type="match status" value="1"/>
</dbReference>
<dbReference type="PANTHER" id="PTHR11403:SF2">
    <property type="entry name" value="CYTOCHROME BO(3) UBIQUINOL OXIDASE SUBUNIT 3"/>
    <property type="match status" value="1"/>
</dbReference>
<feature type="transmembrane region" description="Helical" evidence="8">
    <location>
        <begin position="68"/>
        <end position="84"/>
    </location>
</feature>
<dbReference type="GO" id="GO:0005886">
    <property type="term" value="C:plasma membrane"/>
    <property type="evidence" value="ECO:0007669"/>
    <property type="project" value="UniProtKB-SubCell"/>
</dbReference>